<dbReference type="InterPro" id="IPR012495">
    <property type="entry name" value="TadE-like_dom"/>
</dbReference>
<dbReference type="Proteomes" id="UP000274097">
    <property type="component" value="Unassembled WGS sequence"/>
</dbReference>
<dbReference type="Proteomes" id="UP000278036">
    <property type="component" value="Unassembled WGS sequence"/>
</dbReference>
<feature type="transmembrane region" description="Helical" evidence="1">
    <location>
        <begin position="14"/>
        <end position="35"/>
    </location>
</feature>
<comment type="caution">
    <text evidence="3">The sequence shown here is derived from an EMBL/GenBank/DDBJ whole genome shotgun (WGS) entry which is preliminary data.</text>
</comment>
<keyword evidence="5" id="KW-1185">Reference proteome</keyword>
<evidence type="ECO:0000313" key="5">
    <source>
        <dbReference type="Proteomes" id="UP000274097"/>
    </source>
</evidence>
<dbReference type="RefSeq" id="WP_120639245.1">
    <property type="nucleotide sequence ID" value="NZ_RAQU01000099.1"/>
</dbReference>
<evidence type="ECO:0000313" key="3">
    <source>
        <dbReference type="EMBL" id="RKK03189.1"/>
    </source>
</evidence>
<proteinExistence type="predicted"/>
<dbReference type="Pfam" id="PF07811">
    <property type="entry name" value="TadE"/>
    <property type="match status" value="1"/>
</dbReference>
<sequence length="148" mass="15418">MTGMLTRLKHSRRGVSLVEFALIAPVVCLLLMGGFDIGNAIQQSLQLEAAARAGAQYAFSRPTDTVGITAAIRANLLGWSDITVPSPVTTCRCDNGVTVSCNGGVCATGTPAMYLSVRVSRPFSASTPLAAAALPAQILVGDVELRLR</sequence>
<evidence type="ECO:0000313" key="6">
    <source>
        <dbReference type="Proteomes" id="UP000278036"/>
    </source>
</evidence>
<evidence type="ECO:0000259" key="2">
    <source>
        <dbReference type="Pfam" id="PF07811"/>
    </source>
</evidence>
<feature type="domain" description="TadE-like" evidence="2">
    <location>
        <begin position="14"/>
        <end position="55"/>
    </location>
</feature>
<reference evidence="3 6" key="1">
    <citation type="submission" date="2018-09" db="EMBL/GenBank/DDBJ databases">
        <title>Roseomonas sp. nov., isolated from feces of Tibetan antelopes in the Qinghai-Tibet plateau, China.</title>
        <authorList>
            <person name="Tian Z."/>
        </authorList>
    </citation>
    <scope>NUCLEOTIDE SEQUENCE [LARGE SCALE GENOMIC DNA]</scope>
    <source>
        <strain evidence="4 5">Z23</strain>
        <strain evidence="3 6">Z24</strain>
    </source>
</reference>
<dbReference type="EMBL" id="RAQU01000099">
    <property type="protein sequence ID" value="RKK03189.1"/>
    <property type="molecule type" value="Genomic_DNA"/>
</dbReference>
<evidence type="ECO:0000313" key="4">
    <source>
        <dbReference type="EMBL" id="RMI15556.1"/>
    </source>
</evidence>
<dbReference type="OrthoDB" id="8098936at2"/>
<accession>A0A3A9JVY7</accession>
<keyword evidence="1" id="KW-1133">Transmembrane helix</keyword>
<gene>
    <name evidence="3" type="ORF">D6Z83_15790</name>
    <name evidence="4" type="ORF">EBE87_25350</name>
</gene>
<keyword evidence="1" id="KW-0472">Membrane</keyword>
<keyword evidence="1" id="KW-0812">Transmembrane</keyword>
<name>A0A3A9JVY7_9PROT</name>
<dbReference type="InParanoid" id="A0A3A9JVY7"/>
<organism evidence="3 6">
    <name type="scientific">Teichococcus wenyumeiae</name>
    <dbReference type="NCBI Taxonomy" id="2478470"/>
    <lineage>
        <taxon>Bacteria</taxon>
        <taxon>Pseudomonadati</taxon>
        <taxon>Pseudomonadota</taxon>
        <taxon>Alphaproteobacteria</taxon>
        <taxon>Acetobacterales</taxon>
        <taxon>Roseomonadaceae</taxon>
        <taxon>Roseomonas</taxon>
    </lineage>
</organism>
<dbReference type="EMBL" id="RFLX01000051">
    <property type="protein sequence ID" value="RMI15556.1"/>
    <property type="molecule type" value="Genomic_DNA"/>
</dbReference>
<protein>
    <submittedName>
        <fullName evidence="3">Pilus assembly protein</fullName>
    </submittedName>
</protein>
<dbReference type="AlphaFoldDB" id="A0A3A9JVY7"/>
<evidence type="ECO:0000256" key="1">
    <source>
        <dbReference type="SAM" id="Phobius"/>
    </source>
</evidence>